<name>A0A1I3VKG3_9GAMM</name>
<dbReference type="RefSeq" id="WP_091704955.1">
    <property type="nucleotide sequence ID" value="NZ_BMYN01000011.1"/>
</dbReference>
<protein>
    <submittedName>
        <fullName evidence="1">Uncharacterized protein</fullName>
    </submittedName>
</protein>
<dbReference type="Proteomes" id="UP000199445">
    <property type="component" value="Unassembled WGS sequence"/>
</dbReference>
<organism evidence="1 2">
    <name type="scientific">Marinobacter persicus</name>
    <dbReference type="NCBI Taxonomy" id="930118"/>
    <lineage>
        <taxon>Bacteria</taxon>
        <taxon>Pseudomonadati</taxon>
        <taxon>Pseudomonadota</taxon>
        <taxon>Gammaproteobacteria</taxon>
        <taxon>Pseudomonadales</taxon>
        <taxon>Marinobacteraceae</taxon>
        <taxon>Marinobacter</taxon>
    </lineage>
</organism>
<evidence type="ECO:0000313" key="1">
    <source>
        <dbReference type="EMBL" id="SFJ95473.1"/>
    </source>
</evidence>
<keyword evidence="2" id="KW-1185">Reference proteome</keyword>
<dbReference type="EMBL" id="FOSC01000008">
    <property type="protein sequence ID" value="SFJ95473.1"/>
    <property type="molecule type" value="Genomic_DNA"/>
</dbReference>
<reference evidence="1 2" key="1">
    <citation type="submission" date="2016-10" db="EMBL/GenBank/DDBJ databases">
        <authorList>
            <person name="de Groot N.N."/>
        </authorList>
    </citation>
    <scope>NUCLEOTIDE SEQUENCE [LARGE SCALE GENOMIC DNA]</scope>
    <source>
        <strain evidence="1 2">IBRC-M 10445</strain>
    </source>
</reference>
<dbReference type="OrthoDB" id="9135240at2"/>
<dbReference type="AlphaFoldDB" id="A0A1I3VKG3"/>
<gene>
    <name evidence="1" type="ORF">SAMN05216429_10825</name>
</gene>
<accession>A0A1I3VKG3</accession>
<evidence type="ECO:0000313" key="2">
    <source>
        <dbReference type="Proteomes" id="UP000199445"/>
    </source>
</evidence>
<sequence>MNSAETRAQFQKDLDEICRSLIRAYRLEFTEAVSNLADPLCRWLDFRLRYIDPIPRTVFLSTKFPKRLPEAVAQGLDELKRKIQVGEDVNGYQSKTLIRFHDFSGKKHSKRTDLLWADWGIMHLHITDLPIPEGQFFSDRKCSSGESWLLFCLVAGDTVGFIDVRPHDDADLFQDKDLILTVRQSWPDYLDQFKLHGLIGSEENLTATEIATLRRNGINPPLSLGDEMFMGPGMGIASSVTPAIVTDREIRVRDWVDRLADAVADEDEIVWRELRARDVKKPEFSLIRLTQGLAVYEESIKTAFAFNFKSEADAYSQEMVSLIYPFWARHVID</sequence>
<proteinExistence type="predicted"/>